<evidence type="ECO:0000313" key="7">
    <source>
        <dbReference type="Proteomes" id="UP001185927"/>
    </source>
</evidence>
<dbReference type="Gene3D" id="1.10.357.10">
    <property type="entry name" value="Tetracycline Repressor, domain 2"/>
    <property type="match status" value="1"/>
</dbReference>
<evidence type="ECO:0000256" key="2">
    <source>
        <dbReference type="ARBA" id="ARBA00023125"/>
    </source>
</evidence>
<dbReference type="SUPFAM" id="SSF46689">
    <property type="entry name" value="Homeodomain-like"/>
    <property type="match status" value="1"/>
</dbReference>
<evidence type="ECO:0000259" key="5">
    <source>
        <dbReference type="PROSITE" id="PS50977"/>
    </source>
</evidence>
<dbReference type="EMBL" id="JAWLKB010000008">
    <property type="protein sequence ID" value="MDV6268745.1"/>
    <property type="molecule type" value="Genomic_DNA"/>
</dbReference>
<dbReference type="PANTHER" id="PTHR30055">
    <property type="entry name" value="HTH-TYPE TRANSCRIPTIONAL REGULATOR RUTR"/>
    <property type="match status" value="1"/>
</dbReference>
<reference evidence="6 7" key="1">
    <citation type="submission" date="2023-10" db="EMBL/GenBank/DDBJ databases">
        <title>Development of a sustainable strategy for remediation of hydrocarbon-contaminated territories based on the waste exchange concept.</title>
        <authorList>
            <person name="Krivoruchko A."/>
        </authorList>
    </citation>
    <scope>NUCLEOTIDE SEQUENCE [LARGE SCALE GENOMIC DNA]</scope>
    <source>
        <strain evidence="6 7">IEGM 1203</strain>
    </source>
</reference>
<dbReference type="Pfam" id="PF17754">
    <property type="entry name" value="TetR_C_14"/>
    <property type="match status" value="1"/>
</dbReference>
<dbReference type="Proteomes" id="UP001185927">
    <property type="component" value="Unassembled WGS sequence"/>
</dbReference>
<gene>
    <name evidence="6" type="ORF">R3Q16_19205</name>
</gene>
<dbReference type="InterPro" id="IPR001647">
    <property type="entry name" value="HTH_TetR"/>
</dbReference>
<evidence type="ECO:0000256" key="1">
    <source>
        <dbReference type="ARBA" id="ARBA00023015"/>
    </source>
</evidence>
<feature type="DNA-binding region" description="H-T-H motif" evidence="4">
    <location>
        <begin position="38"/>
        <end position="57"/>
    </location>
</feature>
<evidence type="ECO:0000256" key="4">
    <source>
        <dbReference type="PROSITE-ProRule" id="PRU00335"/>
    </source>
</evidence>
<accession>A0ABU4BWY2</accession>
<name>A0ABU4BWY2_RHOGO</name>
<protein>
    <submittedName>
        <fullName evidence="6">TetR family transcriptional regulator</fullName>
    </submittedName>
</protein>
<evidence type="ECO:0000256" key="3">
    <source>
        <dbReference type="ARBA" id="ARBA00023163"/>
    </source>
</evidence>
<keyword evidence="1" id="KW-0805">Transcription regulation</keyword>
<comment type="caution">
    <text evidence="6">The sequence shown here is derived from an EMBL/GenBank/DDBJ whole genome shotgun (WGS) entry which is preliminary data.</text>
</comment>
<dbReference type="PRINTS" id="PR00455">
    <property type="entry name" value="HTHTETR"/>
</dbReference>
<keyword evidence="7" id="KW-1185">Reference proteome</keyword>
<dbReference type="Gene3D" id="1.10.10.60">
    <property type="entry name" value="Homeodomain-like"/>
    <property type="match status" value="1"/>
</dbReference>
<feature type="domain" description="HTH tetR-type" evidence="5">
    <location>
        <begin position="15"/>
        <end position="75"/>
    </location>
</feature>
<dbReference type="PROSITE" id="PS50977">
    <property type="entry name" value="HTH_TETR_2"/>
    <property type="match status" value="1"/>
</dbReference>
<keyword evidence="3" id="KW-0804">Transcription</keyword>
<dbReference type="PANTHER" id="PTHR30055:SF238">
    <property type="entry name" value="MYCOFACTOCIN BIOSYNTHESIS TRANSCRIPTIONAL REGULATOR MFTR-RELATED"/>
    <property type="match status" value="1"/>
</dbReference>
<evidence type="ECO:0000313" key="6">
    <source>
        <dbReference type="EMBL" id="MDV6268745.1"/>
    </source>
</evidence>
<organism evidence="6 7">
    <name type="scientific">Rhodococcus globerulus</name>
    <dbReference type="NCBI Taxonomy" id="33008"/>
    <lineage>
        <taxon>Bacteria</taxon>
        <taxon>Bacillati</taxon>
        <taxon>Actinomycetota</taxon>
        <taxon>Actinomycetes</taxon>
        <taxon>Mycobacteriales</taxon>
        <taxon>Nocardiaceae</taxon>
        <taxon>Rhodococcus</taxon>
    </lineage>
</organism>
<sequence length="197" mass="21817">MSTDNRIDRGGRPAATTAHHLAAVAQRLFVERGFDRTNVEDIAHEAGISTRTFFRYFPTKADVLWVESDAEISRLRQALADSTATEPYEAVLVRAVVTAMAFPDDQIEWAKHRAQLVLTEPAVQAQASQRHTRWRAAATEFVSARTADDLFPIAVGHAVLAATQSAHEYWIAHPETQLADQLERALLLLLPPLPTAV</sequence>
<proteinExistence type="predicted"/>
<dbReference type="InterPro" id="IPR041347">
    <property type="entry name" value="MftR_C"/>
</dbReference>
<dbReference type="RefSeq" id="WP_317543006.1">
    <property type="nucleotide sequence ID" value="NZ_JAWLKB010000008.1"/>
</dbReference>
<dbReference type="InterPro" id="IPR009057">
    <property type="entry name" value="Homeodomain-like_sf"/>
</dbReference>
<dbReference type="InterPro" id="IPR050109">
    <property type="entry name" value="HTH-type_TetR-like_transc_reg"/>
</dbReference>
<dbReference type="Pfam" id="PF00440">
    <property type="entry name" value="TetR_N"/>
    <property type="match status" value="1"/>
</dbReference>
<keyword evidence="2 4" id="KW-0238">DNA-binding</keyword>